<evidence type="ECO:0000313" key="4">
    <source>
        <dbReference type="Proteomes" id="UP000000383"/>
    </source>
</evidence>
<keyword evidence="4" id="KW-1185">Reference proteome</keyword>
<organism evidence="3 4">
    <name type="scientific">Methylotenera versatilis (strain 301)</name>
    <dbReference type="NCBI Taxonomy" id="666681"/>
    <lineage>
        <taxon>Bacteria</taxon>
        <taxon>Pseudomonadati</taxon>
        <taxon>Pseudomonadota</taxon>
        <taxon>Betaproteobacteria</taxon>
        <taxon>Nitrosomonadales</taxon>
        <taxon>Methylophilaceae</taxon>
        <taxon>Methylotenera</taxon>
    </lineage>
</organism>
<evidence type="ECO:0000256" key="2">
    <source>
        <dbReference type="SAM" id="SignalP"/>
    </source>
</evidence>
<keyword evidence="1" id="KW-1133">Transmembrane helix</keyword>
<evidence type="ECO:0000313" key="3">
    <source>
        <dbReference type="EMBL" id="ADI29475.1"/>
    </source>
</evidence>
<dbReference type="HOGENOM" id="CLU_076860_0_0_4"/>
<dbReference type="RefSeq" id="WP_013147791.1">
    <property type="nucleotide sequence ID" value="NC_014207.1"/>
</dbReference>
<feature type="transmembrane region" description="Helical" evidence="1">
    <location>
        <begin position="188"/>
        <end position="208"/>
    </location>
</feature>
<keyword evidence="2" id="KW-0732">Signal</keyword>
<gene>
    <name evidence="3" type="ordered locus">M301_1091</name>
</gene>
<accession>D7DQA4</accession>
<feature type="chain" id="PRO_5003094893" description="MxaA protein" evidence="2">
    <location>
        <begin position="27"/>
        <end position="327"/>
    </location>
</feature>
<reference evidence="3 4" key="2">
    <citation type="journal article" date="2011" name="J. Bacteriol.">
        <title>Genomes of three methylotrophs from a single niche uncover genetic and metabolic divergence of Methylophilaceae.</title>
        <authorList>
            <person name="Lapidus A."/>
            <person name="Clum A."/>
            <person name="Labutti K."/>
            <person name="Kaluzhnaya M.G."/>
            <person name="Lim S."/>
            <person name="Beck D.A."/>
            <person name="Glavina Del Rio T."/>
            <person name="Nolan M."/>
            <person name="Mavromatis K."/>
            <person name="Huntemann M."/>
            <person name="Lucas S."/>
            <person name="Lidstrom M.E."/>
            <person name="Ivanova N."/>
            <person name="Chistoserdova L."/>
        </authorList>
    </citation>
    <scope>NUCLEOTIDE SEQUENCE [LARGE SCALE GENOMIC DNA]</scope>
    <source>
        <strain evidence="3 4">301</strain>
    </source>
</reference>
<evidence type="ECO:0000256" key="1">
    <source>
        <dbReference type="SAM" id="Phobius"/>
    </source>
</evidence>
<sequence precursor="true">MRTSIQTKILLATSVLISLIGQPALADVVLPDINAKYVTIKEDNPTRDAGYVVGDILERTITLTVKKPYELVKESIPIVGYEHRWKGQISGIELSKVSSEEFKHSDSVTHVIHLTYQVFTTGKLAKPAALRAEILKMRNTEKKEILQYRVPSFNFRVSPLSVFGSVKLKEELSPFTPPFLIDSSKQKLTLKVLVGLLGLSLLGLLYILGMHAWLPRMGAPFAKAYRDIRKMPETAAGLQQAAARIHESLNKTAGTSLFGNNIDSFIQDKPAFSPVKQDIEKFFALSRKVFFEPESAQNLNEHSKAWLMKFCRHLRDCERGLRPEASA</sequence>
<dbReference type="OrthoDB" id="8532455at2"/>
<name>D7DQA4_METV0</name>
<dbReference type="Proteomes" id="UP000000383">
    <property type="component" value="Chromosome"/>
</dbReference>
<dbReference type="KEGG" id="meh:M301_1091"/>
<dbReference type="STRING" id="666681.M301_1091"/>
<evidence type="ECO:0008006" key="5">
    <source>
        <dbReference type="Google" id="ProtNLM"/>
    </source>
</evidence>
<protein>
    <recommendedName>
        <fullName evidence="5">MxaA protein</fullName>
    </recommendedName>
</protein>
<keyword evidence="1" id="KW-0472">Membrane</keyword>
<dbReference type="eggNOG" id="ENOG5030HS7">
    <property type="taxonomic scope" value="Bacteria"/>
</dbReference>
<keyword evidence="1" id="KW-0812">Transmembrane</keyword>
<reference evidence="4" key="1">
    <citation type="submission" date="2010-05" db="EMBL/GenBank/DDBJ databases">
        <title>Complete sequence of Methylotenera sp. 301.</title>
        <authorList>
            <person name="Lucas S."/>
            <person name="Copeland A."/>
            <person name="Lapidus A."/>
            <person name="Cheng J.-F."/>
            <person name="Bruce D."/>
            <person name="Goodwin L."/>
            <person name="Pitluck S."/>
            <person name="Clum A."/>
            <person name="Land M."/>
            <person name="Hauser L."/>
            <person name="Kyrpides N."/>
            <person name="Ivanova N."/>
            <person name="Chistoservova L."/>
            <person name="Kalyuzhnaya M."/>
            <person name="Woyke T."/>
        </authorList>
    </citation>
    <scope>NUCLEOTIDE SEQUENCE [LARGE SCALE GENOMIC DNA]</scope>
    <source>
        <strain evidence="4">301</strain>
    </source>
</reference>
<dbReference type="AlphaFoldDB" id="D7DQA4"/>
<dbReference type="EMBL" id="CP002056">
    <property type="protein sequence ID" value="ADI29475.1"/>
    <property type="molecule type" value="Genomic_DNA"/>
</dbReference>
<feature type="signal peptide" evidence="2">
    <location>
        <begin position="1"/>
        <end position="26"/>
    </location>
</feature>
<proteinExistence type="predicted"/>